<gene>
    <name evidence="1" type="ORF">BDV40DRAFT_264732</name>
</gene>
<evidence type="ECO:0000313" key="1">
    <source>
        <dbReference type="EMBL" id="KAE8162612.1"/>
    </source>
</evidence>
<accession>A0A5N6UVD0</accession>
<evidence type="ECO:0000313" key="2">
    <source>
        <dbReference type="Proteomes" id="UP000326950"/>
    </source>
</evidence>
<name>A0A5N6UVD0_ASPTM</name>
<sequence length="59" mass="6649">MFAGAVLYGNAFDRCKLEPTTLPVLRHWAGQRPNASENLGALIEFYYPKVQSHHCANPF</sequence>
<dbReference type="Proteomes" id="UP000326950">
    <property type="component" value="Unassembled WGS sequence"/>
</dbReference>
<organism evidence="1 2">
    <name type="scientific">Aspergillus tamarii</name>
    <dbReference type="NCBI Taxonomy" id="41984"/>
    <lineage>
        <taxon>Eukaryota</taxon>
        <taxon>Fungi</taxon>
        <taxon>Dikarya</taxon>
        <taxon>Ascomycota</taxon>
        <taxon>Pezizomycotina</taxon>
        <taxon>Eurotiomycetes</taxon>
        <taxon>Eurotiomycetidae</taxon>
        <taxon>Eurotiales</taxon>
        <taxon>Aspergillaceae</taxon>
        <taxon>Aspergillus</taxon>
        <taxon>Aspergillus subgen. Circumdati</taxon>
    </lineage>
</organism>
<keyword evidence="2" id="KW-1185">Reference proteome</keyword>
<dbReference type="AlphaFoldDB" id="A0A5N6UVD0"/>
<proteinExistence type="predicted"/>
<dbReference type="EMBL" id="ML738626">
    <property type="protein sequence ID" value="KAE8162612.1"/>
    <property type="molecule type" value="Genomic_DNA"/>
</dbReference>
<protein>
    <submittedName>
        <fullName evidence="1">Uncharacterized protein</fullName>
    </submittedName>
</protein>
<reference evidence="1 2" key="1">
    <citation type="submission" date="2019-04" db="EMBL/GenBank/DDBJ databases">
        <title>Friends and foes A comparative genomics study of 23 Aspergillus species from section Flavi.</title>
        <authorList>
            <consortium name="DOE Joint Genome Institute"/>
            <person name="Kjaerbolling I."/>
            <person name="Vesth T."/>
            <person name="Frisvad J.C."/>
            <person name="Nybo J.L."/>
            <person name="Theobald S."/>
            <person name="Kildgaard S."/>
            <person name="Isbrandt T."/>
            <person name="Kuo A."/>
            <person name="Sato A."/>
            <person name="Lyhne E.K."/>
            <person name="Kogle M.E."/>
            <person name="Wiebenga A."/>
            <person name="Kun R.S."/>
            <person name="Lubbers R.J."/>
            <person name="Makela M.R."/>
            <person name="Barry K."/>
            <person name="Chovatia M."/>
            <person name="Clum A."/>
            <person name="Daum C."/>
            <person name="Haridas S."/>
            <person name="He G."/>
            <person name="LaButti K."/>
            <person name="Lipzen A."/>
            <person name="Mondo S."/>
            <person name="Riley R."/>
            <person name="Salamov A."/>
            <person name="Simmons B.A."/>
            <person name="Magnuson J.K."/>
            <person name="Henrissat B."/>
            <person name="Mortensen U.H."/>
            <person name="Larsen T.O."/>
            <person name="Devries R.P."/>
            <person name="Grigoriev I.V."/>
            <person name="Machida M."/>
            <person name="Baker S.E."/>
            <person name="Andersen M.R."/>
        </authorList>
    </citation>
    <scope>NUCLEOTIDE SEQUENCE [LARGE SCALE GENOMIC DNA]</scope>
    <source>
        <strain evidence="1 2">CBS 117626</strain>
    </source>
</reference>